<feature type="transmembrane region" description="Helical" evidence="1">
    <location>
        <begin position="80"/>
        <end position="102"/>
    </location>
</feature>
<keyword evidence="1" id="KW-0812">Transmembrane</keyword>
<accession>A0ABW3TF45</accession>
<dbReference type="Proteomes" id="UP001597151">
    <property type="component" value="Unassembled WGS sequence"/>
</dbReference>
<evidence type="ECO:0000313" key="3">
    <source>
        <dbReference type="Proteomes" id="UP001597151"/>
    </source>
</evidence>
<comment type="caution">
    <text evidence="2">The sequence shown here is derived from an EMBL/GenBank/DDBJ whole genome shotgun (WGS) entry which is preliminary data.</text>
</comment>
<keyword evidence="3" id="KW-1185">Reference proteome</keyword>
<sequence length="104" mass="10428">MILLLIPAVMALSLCLLQPGRQAAVGIGIVAVVLAVLWFAAGGNRGEGLAGTYALMAAPGVALAGLAHLTHRVLGPRLPVWGYAVAGVLLLIGLSALLRALAGN</sequence>
<keyword evidence="1" id="KW-1133">Transmembrane helix</keyword>
<evidence type="ECO:0000256" key="1">
    <source>
        <dbReference type="SAM" id="Phobius"/>
    </source>
</evidence>
<name>A0ABW3TF45_9RHOB</name>
<keyword evidence="1" id="KW-0472">Membrane</keyword>
<protein>
    <submittedName>
        <fullName evidence="2">Uncharacterized protein</fullName>
    </submittedName>
</protein>
<gene>
    <name evidence="2" type="ORF">ACFQ3C_11800</name>
</gene>
<dbReference type="EMBL" id="JBHTKR010000004">
    <property type="protein sequence ID" value="MFD1195355.1"/>
    <property type="molecule type" value="Genomic_DNA"/>
</dbReference>
<reference evidence="3" key="1">
    <citation type="journal article" date="2019" name="Int. J. Syst. Evol. Microbiol.">
        <title>The Global Catalogue of Microorganisms (GCM) 10K type strain sequencing project: providing services to taxonomists for standard genome sequencing and annotation.</title>
        <authorList>
            <consortium name="The Broad Institute Genomics Platform"/>
            <consortium name="The Broad Institute Genome Sequencing Center for Infectious Disease"/>
            <person name="Wu L."/>
            <person name="Ma J."/>
        </authorList>
    </citation>
    <scope>NUCLEOTIDE SEQUENCE [LARGE SCALE GENOMIC DNA]</scope>
    <source>
        <strain evidence="3">CCUG 55328</strain>
    </source>
</reference>
<dbReference type="RefSeq" id="WP_380791949.1">
    <property type="nucleotide sequence ID" value="NZ_JBHTKR010000004.1"/>
</dbReference>
<proteinExistence type="predicted"/>
<feature type="transmembrane region" description="Helical" evidence="1">
    <location>
        <begin position="53"/>
        <end position="74"/>
    </location>
</feature>
<evidence type="ECO:0000313" key="2">
    <source>
        <dbReference type="EMBL" id="MFD1195355.1"/>
    </source>
</evidence>
<feature type="transmembrane region" description="Helical" evidence="1">
    <location>
        <begin position="23"/>
        <end position="41"/>
    </location>
</feature>
<organism evidence="2 3">
    <name type="scientific">Seohaeicola saemankumensis</name>
    <dbReference type="NCBI Taxonomy" id="481181"/>
    <lineage>
        <taxon>Bacteria</taxon>
        <taxon>Pseudomonadati</taxon>
        <taxon>Pseudomonadota</taxon>
        <taxon>Alphaproteobacteria</taxon>
        <taxon>Rhodobacterales</taxon>
        <taxon>Roseobacteraceae</taxon>
        <taxon>Seohaeicola</taxon>
    </lineage>
</organism>